<evidence type="ECO:0000313" key="2">
    <source>
        <dbReference type="Proteomes" id="UP001320706"/>
    </source>
</evidence>
<protein>
    <submittedName>
        <fullName evidence="1">Uncharacterized protein</fullName>
    </submittedName>
</protein>
<organism evidence="1 2">
    <name type="scientific">Zalaria obscura</name>
    <dbReference type="NCBI Taxonomy" id="2024903"/>
    <lineage>
        <taxon>Eukaryota</taxon>
        <taxon>Fungi</taxon>
        <taxon>Dikarya</taxon>
        <taxon>Ascomycota</taxon>
        <taxon>Pezizomycotina</taxon>
        <taxon>Dothideomycetes</taxon>
        <taxon>Dothideomycetidae</taxon>
        <taxon>Dothideales</taxon>
        <taxon>Zalariaceae</taxon>
        <taxon>Zalaria</taxon>
    </lineage>
</organism>
<reference evidence="1" key="1">
    <citation type="submission" date="2024-02" db="EMBL/GenBank/DDBJ databases">
        <title>Metagenome Assembled Genome of Zalaria obscura JY119.</title>
        <authorList>
            <person name="Vighnesh L."/>
            <person name="Jagadeeshwari U."/>
            <person name="Venkata Ramana C."/>
            <person name="Sasikala C."/>
        </authorList>
    </citation>
    <scope>NUCLEOTIDE SEQUENCE</scope>
    <source>
        <strain evidence="1">JY119</strain>
    </source>
</reference>
<dbReference type="EMBL" id="JAMKPW020000009">
    <property type="protein sequence ID" value="KAK8215127.1"/>
    <property type="molecule type" value="Genomic_DNA"/>
</dbReference>
<evidence type="ECO:0000313" key="1">
    <source>
        <dbReference type="EMBL" id="KAK8215127.1"/>
    </source>
</evidence>
<comment type="caution">
    <text evidence="1">The sequence shown here is derived from an EMBL/GenBank/DDBJ whole genome shotgun (WGS) entry which is preliminary data.</text>
</comment>
<sequence>MATSSATPQGQRVIPTRPYRDFLTPSLHRRFTNAAVIGLMACWLEATLMADWHSKDWHTLYIPSSTNISSSTVVMVSIWLYRNTHTHALHLPPNDLRTSGCAITYWTEKYGLFVSNSLAIWDEHEYCTDATTLQAVAGGVGTLAKSFGQSQGGTQTSPRANQLLEYGKDKVLSKEQQAQISQSGLSGPLKSYIVQFLQSPLGAPFRQPFARRISTVIFGSPNSGASTIFHAIQSLTKLSACSLKEDSLGQVQKDIPNVIRLLVSTIQSVQSLVQTLPPHWTDVEFDAQRSRQVKEVEELLDVLKGGLQEVLISFGDPYRGVHLATQSSQVTCTPVVSPIVHRVVLSSHATNPPPCTRLRCACVVAQRAASQAGSSYASSYYPKHHNLPEMATGVGEIVTTARPCTRYRDEG</sequence>
<gene>
    <name evidence="1" type="ORF">M8818_002137</name>
</gene>
<dbReference type="Proteomes" id="UP001320706">
    <property type="component" value="Unassembled WGS sequence"/>
</dbReference>
<proteinExistence type="predicted"/>
<keyword evidence="2" id="KW-1185">Reference proteome</keyword>
<accession>A0ACC3SHZ2</accession>
<name>A0ACC3SHZ2_9PEZI</name>